<dbReference type="AlphaFoldDB" id="A0A8A4TIB3"/>
<dbReference type="KEGG" id="scor:J3U87_29130"/>
<accession>A0A8A4TIB3</accession>
<dbReference type="SUPFAM" id="SSF69279">
    <property type="entry name" value="Phage tail proteins"/>
    <property type="match status" value="1"/>
</dbReference>
<proteinExistence type="predicted"/>
<evidence type="ECO:0000256" key="1">
    <source>
        <dbReference type="SAM" id="MobiDB-lite"/>
    </source>
</evidence>
<dbReference type="Proteomes" id="UP000663929">
    <property type="component" value="Chromosome"/>
</dbReference>
<organism evidence="2 3">
    <name type="scientific">Sulfidibacter corallicola</name>
    <dbReference type="NCBI Taxonomy" id="2818388"/>
    <lineage>
        <taxon>Bacteria</taxon>
        <taxon>Pseudomonadati</taxon>
        <taxon>Acidobacteriota</taxon>
        <taxon>Holophagae</taxon>
        <taxon>Acanthopleuribacterales</taxon>
        <taxon>Acanthopleuribacteraceae</taxon>
        <taxon>Sulfidibacter</taxon>
    </lineage>
</organism>
<dbReference type="EMBL" id="CP071793">
    <property type="protein sequence ID" value="QTD49666.1"/>
    <property type="molecule type" value="Genomic_DNA"/>
</dbReference>
<feature type="region of interest" description="Disordered" evidence="1">
    <location>
        <begin position="382"/>
        <end position="409"/>
    </location>
</feature>
<protein>
    <submittedName>
        <fullName evidence="2">Phage late control D family protein</fullName>
    </submittedName>
</protein>
<gene>
    <name evidence="2" type="ORF">J3U87_29130</name>
</gene>
<sequence>MFPSYHQPTFHLTIEDEDLPAIVTEEITALTFEDAEGELDLLELTLANRNGQLTDHPLFQEGNAITIRFGYVDDLSPPKHCVIKDITYDFPESDAPRISVKAYDRGFQLSGKETQRVWTKPAPGILYSDIAETMAAENGLQALVAPTRVPHLRVVQSNQSDAVFLTELAKSARAQDGDGLTGYVFYVEDDVLHFHPPNHDTEPKAHFAYFTDGDSILRSFRAEIRAQGVKSRGTEIKTIGVDPREKKVVEHRASNQTAGDRPVLGERTYLVDGNTGEARFKPSESGHIQPAFARAEYLHKESAVKPEQAQAEGTFKQGEFLQVTATATTIGLPSLKAKQNVMITGVGEKLSGVYYCRTVRHQIDSNGYLCELTLRKNALGTGAGAKSEKAKGKQVGKVQPVPTPAGPDLIRVDANTGVVLGRGPR</sequence>
<evidence type="ECO:0000313" key="3">
    <source>
        <dbReference type="Proteomes" id="UP000663929"/>
    </source>
</evidence>
<name>A0A8A4TIB3_SULCO</name>
<dbReference type="RefSeq" id="WP_237379299.1">
    <property type="nucleotide sequence ID" value="NZ_CP071793.1"/>
</dbReference>
<evidence type="ECO:0000313" key="2">
    <source>
        <dbReference type="EMBL" id="QTD49666.1"/>
    </source>
</evidence>
<keyword evidence="3" id="KW-1185">Reference proteome</keyword>
<reference evidence="2" key="1">
    <citation type="submission" date="2021-03" db="EMBL/GenBank/DDBJ databases">
        <title>Acanthopleuribacteraceae sp. M133.</title>
        <authorList>
            <person name="Wang G."/>
        </authorList>
    </citation>
    <scope>NUCLEOTIDE SEQUENCE</scope>
    <source>
        <strain evidence="2">M133</strain>
    </source>
</reference>